<dbReference type="Proteomes" id="UP000289152">
    <property type="component" value="Unassembled WGS sequence"/>
</dbReference>
<gene>
    <name evidence="2" type="ORF">M231_02560</name>
</gene>
<dbReference type="OrthoDB" id="58379at2759"/>
<sequence length="248" mass="27525">MFGHTKKQDPDGPPPYAGDLKPTAGPSTMLGTVYACVHLARTDRVRILGFPQSVRSPLGVTIKNAWPVGIQKEEVMGNGYEWKLVGNPWSGQGREAVPSRRLITHILTTLANIGYHLIIAADLSKKMYDKDTLFFRSGPSIQRRFFAMSFNESDKIRLIDSPDRETLDAFIGVVQSYWPLGIQDSKEKEESCWQIKLRGTPWWTSNGNQVDAVRLLACSLLAMFDSRGYEVVASVDLSVGNSEGSSES</sequence>
<evidence type="ECO:0000256" key="1">
    <source>
        <dbReference type="SAM" id="MobiDB-lite"/>
    </source>
</evidence>
<feature type="compositionally biased region" description="Basic and acidic residues" evidence="1">
    <location>
        <begin position="1"/>
        <end position="10"/>
    </location>
</feature>
<keyword evidence="3" id="KW-1185">Reference proteome</keyword>
<organism evidence="2 3">
    <name type="scientific">Tremella mesenterica</name>
    <name type="common">Jelly fungus</name>
    <dbReference type="NCBI Taxonomy" id="5217"/>
    <lineage>
        <taxon>Eukaryota</taxon>
        <taxon>Fungi</taxon>
        <taxon>Dikarya</taxon>
        <taxon>Basidiomycota</taxon>
        <taxon>Agaricomycotina</taxon>
        <taxon>Tremellomycetes</taxon>
        <taxon>Tremellales</taxon>
        <taxon>Tremellaceae</taxon>
        <taxon>Tremella</taxon>
    </lineage>
</organism>
<feature type="region of interest" description="Disordered" evidence="1">
    <location>
        <begin position="1"/>
        <end position="22"/>
    </location>
</feature>
<dbReference type="PANTHER" id="PTHR38696:SF1">
    <property type="entry name" value="MEDIATOR OF RNA POLYMERASE II TRANSCRIPTION SUBUNIT 13"/>
    <property type="match status" value="1"/>
</dbReference>
<dbReference type="AlphaFoldDB" id="A0A4Q1BQA9"/>
<dbReference type="PANTHER" id="PTHR38696">
    <property type="entry name" value="MEDIATOR OF RNA POLYMERASE II TRANSCRIPTION SUBUNIT 13"/>
    <property type="match status" value="1"/>
</dbReference>
<reference evidence="2 3" key="1">
    <citation type="submission" date="2016-06" db="EMBL/GenBank/DDBJ databases">
        <title>Evolution of pathogenesis and genome organization in the Tremellales.</title>
        <authorList>
            <person name="Cuomo C."/>
            <person name="Litvintseva A."/>
            <person name="Heitman J."/>
            <person name="Chen Y."/>
            <person name="Sun S."/>
            <person name="Springer D."/>
            <person name="Dromer F."/>
            <person name="Young S."/>
            <person name="Zeng Q."/>
            <person name="Chapman S."/>
            <person name="Gujja S."/>
            <person name="Saif S."/>
            <person name="Birren B."/>
        </authorList>
    </citation>
    <scope>NUCLEOTIDE SEQUENCE [LARGE SCALE GENOMIC DNA]</scope>
    <source>
        <strain evidence="2 3">ATCC 28783</strain>
    </source>
</reference>
<comment type="caution">
    <text evidence="2">The sequence shown here is derived from an EMBL/GenBank/DDBJ whole genome shotgun (WGS) entry which is preliminary data.</text>
</comment>
<proteinExistence type="predicted"/>
<dbReference type="STRING" id="5217.A0A4Q1BQA9"/>
<dbReference type="EMBL" id="SDIL01000022">
    <property type="protein sequence ID" value="RXK40103.1"/>
    <property type="molecule type" value="Genomic_DNA"/>
</dbReference>
<dbReference type="InParanoid" id="A0A4Q1BQA9"/>
<accession>A0A4Q1BQA9</accession>
<evidence type="ECO:0000313" key="2">
    <source>
        <dbReference type="EMBL" id="RXK40103.1"/>
    </source>
</evidence>
<dbReference type="VEuPathDB" id="FungiDB:TREMEDRAFT_68222"/>
<protein>
    <submittedName>
        <fullName evidence="2">Uncharacterized protein</fullName>
    </submittedName>
</protein>
<name>A0A4Q1BQA9_TREME</name>
<evidence type="ECO:0000313" key="3">
    <source>
        <dbReference type="Proteomes" id="UP000289152"/>
    </source>
</evidence>